<keyword evidence="2" id="KW-1185">Reference proteome</keyword>
<evidence type="ECO:0000313" key="2">
    <source>
        <dbReference type="Proteomes" id="UP000634136"/>
    </source>
</evidence>
<gene>
    <name evidence="1" type="ORF">G2W53_041363</name>
</gene>
<evidence type="ECO:0000313" key="1">
    <source>
        <dbReference type="EMBL" id="KAF7802252.1"/>
    </source>
</evidence>
<reference evidence="1" key="1">
    <citation type="submission" date="2020-09" db="EMBL/GenBank/DDBJ databases">
        <title>Genome-Enabled Discovery of Anthraquinone Biosynthesis in Senna tora.</title>
        <authorList>
            <person name="Kang S.-H."/>
            <person name="Pandey R.P."/>
            <person name="Lee C.-M."/>
            <person name="Sim J.-S."/>
            <person name="Jeong J.-T."/>
            <person name="Choi B.-S."/>
            <person name="Jung M."/>
            <person name="Ginzburg D."/>
            <person name="Zhao K."/>
            <person name="Won S.Y."/>
            <person name="Oh T.-J."/>
            <person name="Yu Y."/>
            <person name="Kim N.-H."/>
            <person name="Lee O.R."/>
            <person name="Lee T.-H."/>
            <person name="Bashyal P."/>
            <person name="Kim T.-S."/>
            <person name="Lee W.-H."/>
            <person name="Kawkins C."/>
            <person name="Kim C.-K."/>
            <person name="Kim J.S."/>
            <person name="Ahn B.O."/>
            <person name="Rhee S.Y."/>
            <person name="Sohng J.K."/>
        </authorList>
    </citation>
    <scope>NUCLEOTIDE SEQUENCE</scope>
    <source>
        <tissue evidence="1">Leaf</tissue>
    </source>
</reference>
<organism evidence="1 2">
    <name type="scientific">Senna tora</name>
    <dbReference type="NCBI Taxonomy" id="362788"/>
    <lineage>
        <taxon>Eukaryota</taxon>
        <taxon>Viridiplantae</taxon>
        <taxon>Streptophyta</taxon>
        <taxon>Embryophyta</taxon>
        <taxon>Tracheophyta</taxon>
        <taxon>Spermatophyta</taxon>
        <taxon>Magnoliopsida</taxon>
        <taxon>eudicotyledons</taxon>
        <taxon>Gunneridae</taxon>
        <taxon>Pentapetalae</taxon>
        <taxon>rosids</taxon>
        <taxon>fabids</taxon>
        <taxon>Fabales</taxon>
        <taxon>Fabaceae</taxon>
        <taxon>Caesalpinioideae</taxon>
        <taxon>Cassia clade</taxon>
        <taxon>Senna</taxon>
    </lineage>
</organism>
<proteinExistence type="predicted"/>
<protein>
    <submittedName>
        <fullName evidence="1">Uncharacterized protein</fullName>
    </submittedName>
</protein>
<dbReference type="AlphaFoldDB" id="A0A834VYP5"/>
<dbReference type="EMBL" id="JAAIUW010000013">
    <property type="protein sequence ID" value="KAF7802252.1"/>
    <property type="molecule type" value="Genomic_DNA"/>
</dbReference>
<dbReference type="Proteomes" id="UP000634136">
    <property type="component" value="Unassembled WGS sequence"/>
</dbReference>
<sequence>MEHKSNRWVMVLSYVIGKLVTFPGDMSHAKGKN</sequence>
<comment type="caution">
    <text evidence="1">The sequence shown here is derived from an EMBL/GenBank/DDBJ whole genome shotgun (WGS) entry which is preliminary data.</text>
</comment>
<accession>A0A834VYP5</accession>
<name>A0A834VYP5_9FABA</name>